<protein>
    <submittedName>
        <fullName evidence="2">Uncharacterized protein</fullName>
    </submittedName>
</protein>
<keyword evidence="3" id="KW-1185">Reference proteome</keyword>
<sequence>MRAFKFLAALVLLEFAGAEIAESDPPPFNLSSLGLPALGVLPPGALWQNVLEADDDTWEKAKCKGKNILDAIDGSDSAAAQLFKDGPGSVQSRFTSFPDEFKKWYYFVHDAARLNQAYKELDKFWGIGDALRGMGVSDKAKEDGGKFHVYLATHGIILDKNGNIQDGAGQHYWVDGKYRRTTGAQFGIGVNRDDGVIMAMNRHSPVNAVGNDYKSEWLPELRSSSDAMFGLWKMTESSAPLSQMRAFISLGIANPTTKSLIARVLGPDDIREWPGYSFGMHEDDARVLLGSPNALGLGYLLIQHKQELGDLRIIGVNVFECKNSAKSACLVFEIKRR</sequence>
<gene>
    <name evidence="2" type="ORF">BDV95DRAFT_607678</name>
</gene>
<dbReference type="AlphaFoldDB" id="A0A7C8I813"/>
<evidence type="ECO:0000313" key="2">
    <source>
        <dbReference type="EMBL" id="KAF2870512.1"/>
    </source>
</evidence>
<feature type="signal peptide" evidence="1">
    <location>
        <begin position="1"/>
        <end position="23"/>
    </location>
</feature>
<keyword evidence="1" id="KW-0732">Signal</keyword>
<proteinExistence type="predicted"/>
<accession>A0A7C8I813</accession>
<dbReference type="EMBL" id="JAADJZ010000013">
    <property type="protein sequence ID" value="KAF2870512.1"/>
    <property type="molecule type" value="Genomic_DNA"/>
</dbReference>
<evidence type="ECO:0000256" key="1">
    <source>
        <dbReference type="SAM" id="SignalP"/>
    </source>
</evidence>
<feature type="chain" id="PRO_5029012943" evidence="1">
    <location>
        <begin position="24"/>
        <end position="337"/>
    </location>
</feature>
<dbReference type="Proteomes" id="UP000481861">
    <property type="component" value="Unassembled WGS sequence"/>
</dbReference>
<dbReference type="OrthoDB" id="191139at2759"/>
<comment type="caution">
    <text evidence="2">The sequence shown here is derived from an EMBL/GenBank/DDBJ whole genome shotgun (WGS) entry which is preliminary data.</text>
</comment>
<evidence type="ECO:0000313" key="3">
    <source>
        <dbReference type="Proteomes" id="UP000481861"/>
    </source>
</evidence>
<organism evidence="2 3">
    <name type="scientific">Massariosphaeria phaeospora</name>
    <dbReference type="NCBI Taxonomy" id="100035"/>
    <lineage>
        <taxon>Eukaryota</taxon>
        <taxon>Fungi</taxon>
        <taxon>Dikarya</taxon>
        <taxon>Ascomycota</taxon>
        <taxon>Pezizomycotina</taxon>
        <taxon>Dothideomycetes</taxon>
        <taxon>Pleosporomycetidae</taxon>
        <taxon>Pleosporales</taxon>
        <taxon>Pleosporales incertae sedis</taxon>
        <taxon>Massariosphaeria</taxon>
    </lineage>
</organism>
<reference evidence="2 3" key="1">
    <citation type="submission" date="2020-01" db="EMBL/GenBank/DDBJ databases">
        <authorList>
            <consortium name="DOE Joint Genome Institute"/>
            <person name="Haridas S."/>
            <person name="Albert R."/>
            <person name="Binder M."/>
            <person name="Bloem J."/>
            <person name="Labutti K."/>
            <person name="Salamov A."/>
            <person name="Andreopoulos B."/>
            <person name="Baker S.E."/>
            <person name="Barry K."/>
            <person name="Bills G."/>
            <person name="Bluhm B.H."/>
            <person name="Cannon C."/>
            <person name="Castanera R."/>
            <person name="Culley D.E."/>
            <person name="Daum C."/>
            <person name="Ezra D."/>
            <person name="Gonzalez J.B."/>
            <person name="Henrissat B."/>
            <person name="Kuo A."/>
            <person name="Liang C."/>
            <person name="Lipzen A."/>
            <person name="Lutzoni F."/>
            <person name="Magnuson J."/>
            <person name="Mondo S."/>
            <person name="Nolan M."/>
            <person name="Ohm R."/>
            <person name="Pangilinan J."/>
            <person name="Park H.-J.H."/>
            <person name="Ramirez L."/>
            <person name="Alfaro M."/>
            <person name="Sun H."/>
            <person name="Tritt A."/>
            <person name="Yoshinaga Y."/>
            <person name="Zwiers L.-H.L."/>
            <person name="Turgeon B.G."/>
            <person name="Goodwin S.B."/>
            <person name="Spatafora J.W."/>
            <person name="Crous P.W."/>
            <person name="Grigoriev I.V."/>
        </authorList>
    </citation>
    <scope>NUCLEOTIDE SEQUENCE [LARGE SCALE GENOMIC DNA]</scope>
    <source>
        <strain evidence="2 3">CBS 611.86</strain>
    </source>
</reference>
<name>A0A7C8I813_9PLEO</name>